<evidence type="ECO:0000313" key="1">
    <source>
        <dbReference type="EMBL" id="KIK36983.1"/>
    </source>
</evidence>
<dbReference type="Proteomes" id="UP000054485">
    <property type="component" value="Unassembled WGS sequence"/>
</dbReference>
<dbReference type="AlphaFoldDB" id="A0A0D0AYS9"/>
<dbReference type="InParanoid" id="A0A0D0AYS9"/>
<evidence type="ECO:0000313" key="2">
    <source>
        <dbReference type="Proteomes" id="UP000054485"/>
    </source>
</evidence>
<reference evidence="1 2" key="1">
    <citation type="submission" date="2014-04" db="EMBL/GenBank/DDBJ databases">
        <authorList>
            <consortium name="DOE Joint Genome Institute"/>
            <person name="Kuo A."/>
            <person name="Ruytinx J."/>
            <person name="Rineau F."/>
            <person name="Colpaert J."/>
            <person name="Kohler A."/>
            <person name="Nagy L.G."/>
            <person name="Floudas D."/>
            <person name="Copeland A."/>
            <person name="Barry K.W."/>
            <person name="Cichocki N."/>
            <person name="Veneault-Fourrey C."/>
            <person name="LaButti K."/>
            <person name="Lindquist E.A."/>
            <person name="Lipzen A."/>
            <person name="Lundell T."/>
            <person name="Morin E."/>
            <person name="Murat C."/>
            <person name="Sun H."/>
            <person name="Tunlid A."/>
            <person name="Henrissat B."/>
            <person name="Grigoriev I.V."/>
            <person name="Hibbett D.S."/>
            <person name="Martin F."/>
            <person name="Nordberg H.P."/>
            <person name="Cantor M.N."/>
            <person name="Hua S.X."/>
        </authorList>
    </citation>
    <scope>NUCLEOTIDE SEQUENCE [LARGE SCALE GENOMIC DNA]</scope>
    <source>
        <strain evidence="1 2">UH-Slu-Lm8-n1</strain>
    </source>
</reference>
<organism evidence="1 2">
    <name type="scientific">Suillus luteus UH-Slu-Lm8-n1</name>
    <dbReference type="NCBI Taxonomy" id="930992"/>
    <lineage>
        <taxon>Eukaryota</taxon>
        <taxon>Fungi</taxon>
        <taxon>Dikarya</taxon>
        <taxon>Basidiomycota</taxon>
        <taxon>Agaricomycotina</taxon>
        <taxon>Agaricomycetes</taxon>
        <taxon>Agaricomycetidae</taxon>
        <taxon>Boletales</taxon>
        <taxon>Suillineae</taxon>
        <taxon>Suillaceae</taxon>
        <taxon>Suillus</taxon>
    </lineage>
</organism>
<accession>A0A0D0AYS9</accession>
<keyword evidence="2" id="KW-1185">Reference proteome</keyword>
<reference evidence="2" key="2">
    <citation type="submission" date="2015-01" db="EMBL/GenBank/DDBJ databases">
        <title>Evolutionary Origins and Diversification of the Mycorrhizal Mutualists.</title>
        <authorList>
            <consortium name="DOE Joint Genome Institute"/>
            <consortium name="Mycorrhizal Genomics Consortium"/>
            <person name="Kohler A."/>
            <person name="Kuo A."/>
            <person name="Nagy L.G."/>
            <person name="Floudas D."/>
            <person name="Copeland A."/>
            <person name="Barry K.W."/>
            <person name="Cichocki N."/>
            <person name="Veneault-Fourrey C."/>
            <person name="LaButti K."/>
            <person name="Lindquist E.A."/>
            <person name="Lipzen A."/>
            <person name="Lundell T."/>
            <person name="Morin E."/>
            <person name="Murat C."/>
            <person name="Riley R."/>
            <person name="Ohm R."/>
            <person name="Sun H."/>
            <person name="Tunlid A."/>
            <person name="Henrissat B."/>
            <person name="Grigoriev I.V."/>
            <person name="Hibbett D.S."/>
            <person name="Martin F."/>
        </authorList>
    </citation>
    <scope>NUCLEOTIDE SEQUENCE [LARGE SCALE GENOMIC DNA]</scope>
    <source>
        <strain evidence="2">UH-Slu-Lm8-n1</strain>
    </source>
</reference>
<dbReference type="HOGENOM" id="CLU_2777615_0_0_1"/>
<protein>
    <submittedName>
        <fullName evidence="1">Uncharacterized protein</fullName>
    </submittedName>
</protein>
<proteinExistence type="predicted"/>
<sequence>MGPRKKYCETPESSNAYIPLRRKSSWTQAEAQWDGTKQGKAITKISTETESDGVWGFKLGANTRSLKTG</sequence>
<gene>
    <name evidence="1" type="ORF">CY34DRAFT_810810</name>
</gene>
<dbReference type="OrthoDB" id="10523069at2759"/>
<name>A0A0D0AYS9_9AGAM</name>
<dbReference type="EMBL" id="KN835483">
    <property type="protein sequence ID" value="KIK36983.1"/>
    <property type="molecule type" value="Genomic_DNA"/>
</dbReference>